<dbReference type="GO" id="GO:0005829">
    <property type="term" value="C:cytosol"/>
    <property type="evidence" value="ECO:0007669"/>
    <property type="project" value="TreeGrafter"/>
</dbReference>
<dbReference type="EMBL" id="WNZZ01000052">
    <property type="protein sequence ID" value="MUG26670.1"/>
    <property type="molecule type" value="Genomic_DNA"/>
</dbReference>
<dbReference type="RefSeq" id="WP_036618073.1">
    <property type="nucleotide sequence ID" value="NZ_BGML01000018.1"/>
</dbReference>
<comment type="similarity">
    <text evidence="2 5">Belongs to the class-IV pyridoxal-phosphate-dependent aminotransferase family.</text>
</comment>
<dbReference type="AlphaFoldDB" id="A0A090XY14"/>
<dbReference type="SUPFAM" id="SSF56752">
    <property type="entry name" value="D-aminoacid aminotransferase-like PLP-dependent enzymes"/>
    <property type="match status" value="1"/>
</dbReference>
<dbReference type="InterPro" id="IPR001544">
    <property type="entry name" value="Aminotrans_IV"/>
</dbReference>
<evidence type="ECO:0000256" key="1">
    <source>
        <dbReference type="ARBA" id="ARBA00001933"/>
    </source>
</evidence>
<dbReference type="InterPro" id="IPR043132">
    <property type="entry name" value="BCAT-like_C"/>
</dbReference>
<evidence type="ECO:0000256" key="4">
    <source>
        <dbReference type="ARBA" id="ARBA00022898"/>
    </source>
</evidence>
<evidence type="ECO:0000256" key="2">
    <source>
        <dbReference type="ARBA" id="ARBA00009320"/>
    </source>
</evidence>
<evidence type="ECO:0000256" key="6">
    <source>
        <dbReference type="RuleBase" id="RU004516"/>
    </source>
</evidence>
<keyword evidence="8" id="KW-0456">Lyase</keyword>
<keyword evidence="7" id="KW-0808">Transferase</keyword>
<sequence length="309" mass="33733">MNYIGVNGVPTPAAEAVISVMDHGFMYGIGLFETFRTYGGRLFLLERHLERLRAGCEALGIRFDSAFGTAGPGRFREQIAELLELNGLAEGYIRVTVTAGEGPLGLPAGDYGEPATIIYVKPLPEPPAMLYTVGKPLWRLGTRRNTPEGEVRFKSLHYMNNVLARRELTRLEREAGASAFAPHNDTPGEGLLLTAEGWLAEGIVSNLFFVQNGKLYTPDIGTGILPGITRAVVLELAAEGGLEREEGFYAWDRLLAADEVFVTNSIQEIVPVTELVSPEIPAVKVGNGRIGPVTQSLLDKYRQKARDFT</sequence>
<comment type="subunit">
    <text evidence="3">Homodimer.</text>
</comment>
<name>A0A090XY14_PAEMA</name>
<dbReference type="GeneID" id="77010364"/>
<dbReference type="CDD" id="cd00449">
    <property type="entry name" value="PLPDE_IV"/>
    <property type="match status" value="1"/>
</dbReference>
<dbReference type="GO" id="GO:0046394">
    <property type="term" value="P:carboxylic acid biosynthetic process"/>
    <property type="evidence" value="ECO:0007669"/>
    <property type="project" value="UniProtKB-ARBA"/>
</dbReference>
<dbReference type="InterPro" id="IPR043131">
    <property type="entry name" value="BCAT-like_N"/>
</dbReference>
<evidence type="ECO:0000313" key="7">
    <source>
        <dbReference type="EMBL" id="KFM84985.1"/>
    </source>
</evidence>
<evidence type="ECO:0000313" key="9">
    <source>
        <dbReference type="Proteomes" id="UP000029278"/>
    </source>
</evidence>
<dbReference type="OrthoDB" id="9805628at2"/>
<dbReference type="GO" id="GO:0008483">
    <property type="term" value="F:transaminase activity"/>
    <property type="evidence" value="ECO:0007669"/>
    <property type="project" value="UniProtKB-KW"/>
</dbReference>
<evidence type="ECO:0000256" key="3">
    <source>
        <dbReference type="ARBA" id="ARBA00011738"/>
    </source>
</evidence>
<dbReference type="Pfam" id="PF01063">
    <property type="entry name" value="Aminotran_4"/>
    <property type="match status" value="1"/>
</dbReference>
<dbReference type="PATRIC" id="fig|44252.3.peg.6460"/>
<dbReference type="FunFam" id="3.20.10.10:FF:000002">
    <property type="entry name" value="D-alanine aminotransferase"/>
    <property type="match status" value="1"/>
</dbReference>
<evidence type="ECO:0000256" key="5">
    <source>
        <dbReference type="RuleBase" id="RU004106"/>
    </source>
</evidence>
<dbReference type="InterPro" id="IPR036038">
    <property type="entry name" value="Aminotransferase-like"/>
</dbReference>
<reference evidence="7 9" key="1">
    <citation type="submission" date="2014-04" db="EMBL/GenBank/DDBJ databases">
        <authorList>
            <person name="Bishop-Lilly K.A."/>
            <person name="Broomall S.M."/>
            <person name="Chain P.S."/>
            <person name="Chertkov O."/>
            <person name="Coyne S.R."/>
            <person name="Daligault H.E."/>
            <person name="Davenport K.W."/>
            <person name="Erkkila T."/>
            <person name="Frey K.G."/>
            <person name="Gibbons H.S."/>
            <person name="Gu W."/>
            <person name="Jaissle J."/>
            <person name="Johnson S.L."/>
            <person name="Koroleva G.I."/>
            <person name="Ladner J.T."/>
            <person name="Lo C.-C."/>
            <person name="Minogue T.D."/>
            <person name="Munk C."/>
            <person name="Palacios G.F."/>
            <person name="Redden C.L."/>
            <person name="Rosenzweig C.N."/>
            <person name="Scholz M.B."/>
            <person name="Teshima H."/>
            <person name="Xu Y."/>
        </authorList>
    </citation>
    <scope>NUCLEOTIDE SEQUENCE [LARGE SCALE GENOMIC DNA]</scope>
    <source>
        <strain evidence="7 9">8244</strain>
    </source>
</reference>
<dbReference type="Gene3D" id="3.30.470.10">
    <property type="match status" value="1"/>
</dbReference>
<dbReference type="Proteomes" id="UP000442469">
    <property type="component" value="Unassembled WGS sequence"/>
</dbReference>
<dbReference type="HOGENOM" id="CLU_020844_2_0_9"/>
<evidence type="ECO:0000313" key="10">
    <source>
        <dbReference type="Proteomes" id="UP000442469"/>
    </source>
</evidence>
<dbReference type="EMBL" id="JMQA01000061">
    <property type="protein sequence ID" value="KFM84985.1"/>
    <property type="molecule type" value="Genomic_DNA"/>
</dbReference>
<keyword evidence="9" id="KW-1185">Reference proteome</keyword>
<dbReference type="GO" id="GO:0016829">
    <property type="term" value="F:lyase activity"/>
    <property type="evidence" value="ECO:0007669"/>
    <property type="project" value="UniProtKB-KW"/>
</dbReference>
<dbReference type="Gene3D" id="3.20.10.10">
    <property type="entry name" value="D-amino Acid Aminotransferase, subunit A, domain 2"/>
    <property type="match status" value="1"/>
</dbReference>
<reference evidence="8 10" key="2">
    <citation type="submission" date="2019-11" db="EMBL/GenBank/DDBJ databases">
        <title>Draft genome sequences of five Paenibacillus species of dairy origin.</title>
        <authorList>
            <person name="Olajide A.M."/>
            <person name="Chen S."/>
            <person name="Lapointe G."/>
        </authorList>
    </citation>
    <scope>NUCLEOTIDE SEQUENCE [LARGE SCALE GENOMIC DNA]</scope>
    <source>
        <strain evidence="8 10">3CT49</strain>
    </source>
</reference>
<dbReference type="PANTHER" id="PTHR42743">
    <property type="entry name" value="AMINO-ACID AMINOTRANSFERASE"/>
    <property type="match status" value="1"/>
</dbReference>
<dbReference type="Proteomes" id="UP000029278">
    <property type="component" value="Unassembled WGS sequence"/>
</dbReference>
<organism evidence="7 9">
    <name type="scientific">Paenibacillus macerans</name>
    <name type="common">Bacillus macerans</name>
    <dbReference type="NCBI Taxonomy" id="44252"/>
    <lineage>
        <taxon>Bacteria</taxon>
        <taxon>Bacillati</taxon>
        <taxon>Bacillota</taxon>
        <taxon>Bacilli</taxon>
        <taxon>Bacillales</taxon>
        <taxon>Paenibacillaceae</taxon>
        <taxon>Paenibacillus</taxon>
    </lineage>
</organism>
<comment type="caution">
    <text evidence="7">The sequence shown here is derived from an EMBL/GenBank/DDBJ whole genome shotgun (WGS) entry which is preliminary data.</text>
</comment>
<dbReference type="GO" id="GO:0008652">
    <property type="term" value="P:amino acid biosynthetic process"/>
    <property type="evidence" value="ECO:0007669"/>
    <property type="project" value="UniProtKB-ARBA"/>
</dbReference>
<keyword evidence="4 6" id="KW-0663">Pyridoxal phosphate</keyword>
<keyword evidence="7" id="KW-0032">Aminotransferase</keyword>
<protein>
    <submittedName>
        <fullName evidence="8">4-amino-4-deoxychorismate lyase</fullName>
    </submittedName>
    <submittedName>
        <fullName evidence="7">Aminotransferase class IV family protein</fullName>
    </submittedName>
</protein>
<evidence type="ECO:0000313" key="8">
    <source>
        <dbReference type="EMBL" id="MUG26670.1"/>
    </source>
</evidence>
<dbReference type="InterPro" id="IPR018300">
    <property type="entry name" value="Aminotrans_IV_CS"/>
</dbReference>
<dbReference type="STRING" id="44252.DJ90_6160"/>
<dbReference type="PANTHER" id="PTHR42743:SF11">
    <property type="entry name" value="AMINODEOXYCHORISMATE LYASE"/>
    <property type="match status" value="1"/>
</dbReference>
<dbReference type="PROSITE" id="PS00770">
    <property type="entry name" value="AA_TRANSFER_CLASS_4"/>
    <property type="match status" value="1"/>
</dbReference>
<gene>
    <name evidence="7" type="ORF">DJ90_6160</name>
    <name evidence="8" type="ORF">GNQ08_30620</name>
</gene>
<accession>A0A090XY14</accession>
<dbReference type="InterPro" id="IPR050571">
    <property type="entry name" value="Class-IV_PLP-Dep_Aminotrnsfr"/>
</dbReference>
<comment type="cofactor">
    <cofactor evidence="1 6">
        <name>pyridoxal 5'-phosphate</name>
        <dbReference type="ChEBI" id="CHEBI:597326"/>
    </cofactor>
</comment>
<proteinExistence type="inferred from homology"/>